<keyword evidence="3" id="KW-1185">Reference proteome</keyword>
<sequence length="343" mass="35260">MPRQMPEFSMPPEHQASAAGPQGDDRPGRPSAPKPRRGGLRRALGSPRALVAAAVLGAVVGGAAVAGGHAAASAAGVAAEASARTTAQAYLDAIADGRAGDATAIGPVDERAGLLTDASLATAERIRAPEVGLVDVDGQRGTASVRFEVDGREVRHELELLRDAGEWRVATTLAEPMLVPRFGTVSPSIGGIGTAGVDLPLLYPGVYTTDAFEDEALALDPERLVVDGTSTTAHGSALFPRPNDEVAARALATGLAHARACAVAGECSLEQGAPVEAAGDASIGGLRERSAERRDLELHLPVTTHGAARDVQLRFSTDAADARWQCRMASIAGAVEAWEPCRA</sequence>
<dbReference type="EMBL" id="BMLM01000002">
    <property type="protein sequence ID" value="GGN87687.1"/>
    <property type="molecule type" value="Genomic_DNA"/>
</dbReference>
<evidence type="ECO:0000256" key="1">
    <source>
        <dbReference type="SAM" id="MobiDB-lite"/>
    </source>
</evidence>
<evidence type="ECO:0000313" key="2">
    <source>
        <dbReference type="EMBL" id="GGN87687.1"/>
    </source>
</evidence>
<comment type="caution">
    <text evidence="2">The sequence shown here is derived from an EMBL/GenBank/DDBJ whole genome shotgun (WGS) entry which is preliminary data.</text>
</comment>
<accession>A0ABQ2KMC2</accession>
<evidence type="ECO:0008006" key="4">
    <source>
        <dbReference type="Google" id="ProtNLM"/>
    </source>
</evidence>
<protein>
    <recommendedName>
        <fullName evidence="4">DUF4878 domain-containing protein</fullName>
    </recommendedName>
</protein>
<dbReference type="Proteomes" id="UP000626982">
    <property type="component" value="Unassembled WGS sequence"/>
</dbReference>
<gene>
    <name evidence="2" type="ORF">GCM10010968_22500</name>
</gene>
<organism evidence="2 3">
    <name type="scientific">Agrococcus terreus</name>
    <dbReference type="NCBI Taxonomy" id="574649"/>
    <lineage>
        <taxon>Bacteria</taxon>
        <taxon>Bacillati</taxon>
        <taxon>Actinomycetota</taxon>
        <taxon>Actinomycetes</taxon>
        <taxon>Micrococcales</taxon>
        <taxon>Microbacteriaceae</taxon>
        <taxon>Agrococcus</taxon>
    </lineage>
</organism>
<name>A0ABQ2KMC2_9MICO</name>
<proteinExistence type="predicted"/>
<evidence type="ECO:0000313" key="3">
    <source>
        <dbReference type="Proteomes" id="UP000626982"/>
    </source>
</evidence>
<dbReference type="RefSeq" id="WP_188718404.1">
    <property type="nucleotide sequence ID" value="NZ_BAABBD010000003.1"/>
</dbReference>
<feature type="region of interest" description="Disordered" evidence="1">
    <location>
        <begin position="1"/>
        <end position="43"/>
    </location>
</feature>
<reference evidence="3" key="1">
    <citation type="journal article" date="2019" name="Int. J. Syst. Evol. Microbiol.">
        <title>The Global Catalogue of Microorganisms (GCM) 10K type strain sequencing project: providing services to taxonomists for standard genome sequencing and annotation.</title>
        <authorList>
            <consortium name="The Broad Institute Genomics Platform"/>
            <consortium name="The Broad Institute Genome Sequencing Center for Infectious Disease"/>
            <person name="Wu L."/>
            <person name="Ma J."/>
        </authorList>
    </citation>
    <scope>NUCLEOTIDE SEQUENCE [LARGE SCALE GENOMIC DNA]</scope>
    <source>
        <strain evidence="3">CGMCC 1.6960</strain>
    </source>
</reference>